<evidence type="ECO:0000256" key="2">
    <source>
        <dbReference type="ARBA" id="ARBA00022737"/>
    </source>
</evidence>
<feature type="repeat" description="WD" evidence="3">
    <location>
        <begin position="253"/>
        <end position="284"/>
    </location>
</feature>
<dbReference type="HOGENOM" id="CLU_004759_5_0_1"/>
<dbReference type="EMBL" id="JNVN01001358">
    <property type="protein sequence ID" value="KHJ33565.1"/>
    <property type="molecule type" value="Genomic_DNA"/>
</dbReference>
<dbReference type="InterPro" id="IPR036322">
    <property type="entry name" value="WD40_repeat_dom_sf"/>
</dbReference>
<dbReference type="Pfam" id="PF00400">
    <property type="entry name" value="WD40"/>
    <property type="match status" value="5"/>
</dbReference>
<dbReference type="PROSITE" id="PS50294">
    <property type="entry name" value="WD_REPEATS_REGION"/>
    <property type="match status" value="1"/>
</dbReference>
<feature type="compositionally biased region" description="Low complexity" evidence="4">
    <location>
        <begin position="692"/>
        <end position="703"/>
    </location>
</feature>
<dbReference type="Gene3D" id="2.130.10.10">
    <property type="entry name" value="YVTN repeat-like/Quinoprotein amine dehydrogenase"/>
    <property type="match status" value="1"/>
</dbReference>
<dbReference type="STRING" id="52586.A0A0B1P881"/>
<feature type="region of interest" description="Disordered" evidence="4">
    <location>
        <begin position="225"/>
        <end position="251"/>
    </location>
</feature>
<feature type="repeat" description="WD" evidence="3">
    <location>
        <begin position="325"/>
        <end position="365"/>
    </location>
</feature>
<comment type="caution">
    <text evidence="5">The sequence shown here is derived from an EMBL/GenBank/DDBJ whole genome shotgun (WGS) entry which is preliminary data.</text>
</comment>
<keyword evidence="2" id="KW-0677">Repeat</keyword>
<sequence length="912" mass="101424">MSDCVKTPKVEVTSGLHNVTVTEKLVLLPEMGHQAQSNCPINSEVCSLQTSEIIPSFSESNLPQKNQNEKSSPYLDQNTTGTEISISRIPITCDLKKEDATNKQALQMENYTSKMSPQAEMSLLRSNAGVSKHETLPQKEKTKGVSFLSRLANKGGKKKELTDDPNIVRNDTLIDGISVNGLKSSVNASGFAPQKKEPRSYIRVRSRKKKEKVFDHLFLAQELSRGNSSKKENTSDSPLTESGPENDKSHLAVSKSGNAIWAMEFSLDGRYLATAGCDHIVRVWVVLSNPDDRRTFEHEEKLSLRVTDYDYLSAPVFKSKPLREYLGHNGDVLEVNWSKNNFLLTSSLDKMIKLWHPSRQECLTTFCQKELITSITFHPTDDRFFLSGSLDCILRLWSIPEKDIVFSCETPDPITAVAFTPNGSIAIAGSSSGLCNLYDIDQENGLKFRNQIHVRSSRGKNSKGSKITGIKTLFLPPDDQDTGDVSILVSSNDSRIRLYKLKDSQLEMKFQGHQNTHSQIKASFSCDGRYIICGSENRKTYMWGAKSKDSDPKEPTLMEMFTAHNSIVTTAIFAPAATRRLLSESEDPIYDICNPPPVTLLSLEERFAESLESNGNPSSASMSKKAKVSPTYLSRTSHDDGPIILTSDMNGSIKCFRIDCAFEKRHHFDAGSVFSKKGSSIRRSDSFMTRTSTSSRQDSLEQSSSLRSIYRQNVLNWRGKVSNEPMQNSQREESITPEIVIAKTDQHSLSFTPQINVEDTLDKLTQTASLKGKSISASKSVCNLARSANFPPTPGFSLTNSNKSDELTQRFSQIGKSGSFWNRSNWQSSLSSRTSRDTDSKGLEAEYLTARNIHNEEDLIKIPTVEASQSDTSGFESDQHCCEMCDGKDFRARKVSGKGLVMVCIRCGVIIG</sequence>
<dbReference type="PANTHER" id="PTHR14221:SF0">
    <property type="entry name" value="WD REPEAT-CONTAINING PROTEIN 44"/>
    <property type="match status" value="1"/>
</dbReference>
<gene>
    <name evidence="5" type="ORF">EV44_g5517</name>
</gene>
<keyword evidence="1 3" id="KW-0853">WD repeat</keyword>
<dbReference type="SMART" id="SM00320">
    <property type="entry name" value="WD40"/>
    <property type="match status" value="6"/>
</dbReference>
<dbReference type="PROSITE" id="PS50082">
    <property type="entry name" value="WD_REPEATS_2"/>
    <property type="match status" value="3"/>
</dbReference>
<dbReference type="InterPro" id="IPR040324">
    <property type="entry name" value="WDR44/Dgr2"/>
</dbReference>
<evidence type="ECO:0000313" key="5">
    <source>
        <dbReference type="EMBL" id="KHJ33565.1"/>
    </source>
</evidence>
<name>A0A0B1P881_UNCNE</name>
<dbReference type="SUPFAM" id="SSF50978">
    <property type="entry name" value="WD40 repeat-like"/>
    <property type="match status" value="1"/>
</dbReference>
<evidence type="ECO:0000313" key="6">
    <source>
        <dbReference type="Proteomes" id="UP000030854"/>
    </source>
</evidence>
<evidence type="ECO:0000256" key="1">
    <source>
        <dbReference type="ARBA" id="ARBA00022574"/>
    </source>
</evidence>
<organism evidence="5 6">
    <name type="scientific">Uncinula necator</name>
    <name type="common">Grape powdery mildew</name>
    <dbReference type="NCBI Taxonomy" id="52586"/>
    <lineage>
        <taxon>Eukaryota</taxon>
        <taxon>Fungi</taxon>
        <taxon>Dikarya</taxon>
        <taxon>Ascomycota</taxon>
        <taxon>Pezizomycotina</taxon>
        <taxon>Leotiomycetes</taxon>
        <taxon>Erysiphales</taxon>
        <taxon>Erysiphaceae</taxon>
        <taxon>Erysiphe</taxon>
    </lineage>
</organism>
<feature type="region of interest" description="Disordered" evidence="4">
    <location>
        <begin position="185"/>
        <end position="205"/>
    </location>
</feature>
<dbReference type="PANTHER" id="PTHR14221">
    <property type="entry name" value="WD REPEAT DOMAIN 44"/>
    <property type="match status" value="1"/>
</dbReference>
<dbReference type="AlphaFoldDB" id="A0A0B1P881"/>
<dbReference type="OMA" id="CPINSEV"/>
<protein>
    <submittedName>
        <fullName evidence="5">Putative wd repeat domain-containing protein</fullName>
    </submittedName>
</protein>
<reference evidence="5 6" key="1">
    <citation type="journal article" date="2014" name="BMC Genomics">
        <title>Adaptive genomic structural variation in the grape powdery mildew pathogen, Erysiphe necator.</title>
        <authorList>
            <person name="Jones L."/>
            <person name="Riaz S."/>
            <person name="Morales-Cruz A."/>
            <person name="Amrine K.C."/>
            <person name="McGuire B."/>
            <person name="Gubler W.D."/>
            <person name="Walker M.A."/>
            <person name="Cantu D."/>
        </authorList>
    </citation>
    <scope>NUCLEOTIDE SEQUENCE [LARGE SCALE GENOMIC DNA]</scope>
    <source>
        <strain evidence="6">c</strain>
    </source>
</reference>
<accession>A0A0B1P881</accession>
<evidence type="ECO:0000256" key="3">
    <source>
        <dbReference type="PROSITE-ProRule" id="PRU00221"/>
    </source>
</evidence>
<proteinExistence type="predicted"/>
<feature type="repeat" description="WD" evidence="3">
    <location>
        <begin position="372"/>
        <end position="407"/>
    </location>
</feature>
<dbReference type="InterPro" id="IPR015943">
    <property type="entry name" value="WD40/YVTN_repeat-like_dom_sf"/>
</dbReference>
<feature type="region of interest" description="Disordered" evidence="4">
    <location>
        <begin position="58"/>
        <end position="78"/>
    </location>
</feature>
<dbReference type="InterPro" id="IPR001680">
    <property type="entry name" value="WD40_rpt"/>
</dbReference>
<feature type="region of interest" description="Disordered" evidence="4">
    <location>
        <begin position="684"/>
        <end position="703"/>
    </location>
</feature>
<evidence type="ECO:0000256" key="4">
    <source>
        <dbReference type="SAM" id="MobiDB-lite"/>
    </source>
</evidence>
<keyword evidence="6" id="KW-1185">Reference proteome</keyword>
<dbReference type="Proteomes" id="UP000030854">
    <property type="component" value="Unassembled WGS sequence"/>
</dbReference>